<dbReference type="InterPro" id="IPR025866">
    <property type="entry name" value="PolyA_pol_arg_C_dom"/>
</dbReference>
<dbReference type="GO" id="GO:0003723">
    <property type="term" value="F:RNA binding"/>
    <property type="evidence" value="ECO:0007669"/>
    <property type="project" value="UniProtKB-UniRule"/>
</dbReference>
<dbReference type="PANTHER" id="PTHR43051">
    <property type="entry name" value="POLYNUCLEOTIDE ADENYLYLTRANSFERASE FAMILY PROTEIN"/>
    <property type="match status" value="1"/>
</dbReference>
<feature type="domain" description="tRNA nucleotidyltransferase/poly(A) polymerase RNA and SrmB- binding" evidence="12">
    <location>
        <begin position="208"/>
        <end position="266"/>
    </location>
</feature>
<dbReference type="Pfam" id="PF12626">
    <property type="entry name" value="PolyA_pol_arg_C"/>
    <property type="match status" value="1"/>
</dbReference>
<dbReference type="NCBIfam" id="TIGR01942">
    <property type="entry name" value="pcnB"/>
    <property type="match status" value="1"/>
</dbReference>
<dbReference type="Pfam" id="PF01743">
    <property type="entry name" value="PolyA_pol"/>
    <property type="match status" value="1"/>
</dbReference>
<dbReference type="SUPFAM" id="SSF81301">
    <property type="entry name" value="Nucleotidyltransferase"/>
    <property type="match status" value="1"/>
</dbReference>
<evidence type="ECO:0000256" key="7">
    <source>
        <dbReference type="HAMAP-Rule" id="MF_00957"/>
    </source>
</evidence>
<dbReference type="InterPro" id="IPR010206">
    <property type="entry name" value="PolA_pol_I"/>
</dbReference>
<comment type="function">
    <text evidence="7">Adds poly(A) tail to the 3' end of many RNAs, which usually targets these RNAs for decay. Plays a significant role in the global control of gene expression, through influencing the rate of transcript degradation, and in the general RNA quality control.</text>
</comment>
<feature type="compositionally biased region" description="Basic and acidic residues" evidence="9">
    <location>
        <begin position="417"/>
        <end position="427"/>
    </location>
</feature>
<keyword evidence="14" id="KW-1185">Reference proteome</keyword>
<dbReference type="Pfam" id="PF12627">
    <property type="entry name" value="PolyA_pol_RNAbd"/>
    <property type="match status" value="1"/>
</dbReference>
<dbReference type="InterPro" id="IPR032828">
    <property type="entry name" value="PolyA_RNA-bd"/>
</dbReference>
<gene>
    <name evidence="7" type="primary">pcnB</name>
    <name evidence="13" type="ORF">CR159_16380</name>
</gene>
<dbReference type="InterPro" id="IPR002646">
    <property type="entry name" value="PolA_pol_head_dom"/>
</dbReference>
<keyword evidence="4 7" id="KW-0067">ATP-binding</keyword>
<dbReference type="EMBL" id="PDNW01000016">
    <property type="protein sequence ID" value="PLC48723.1"/>
    <property type="molecule type" value="Genomic_DNA"/>
</dbReference>
<dbReference type="HAMAP" id="MF_00957">
    <property type="entry name" value="PolyA_pol"/>
    <property type="match status" value="1"/>
</dbReference>
<comment type="catalytic activity">
    <reaction evidence="7">
        <text>RNA(n) + ATP = RNA(n)-3'-adenine ribonucleotide + diphosphate</text>
        <dbReference type="Rhea" id="RHEA:11332"/>
        <dbReference type="Rhea" id="RHEA-COMP:14527"/>
        <dbReference type="Rhea" id="RHEA-COMP:17347"/>
        <dbReference type="ChEBI" id="CHEBI:30616"/>
        <dbReference type="ChEBI" id="CHEBI:33019"/>
        <dbReference type="ChEBI" id="CHEBI:140395"/>
        <dbReference type="ChEBI" id="CHEBI:173115"/>
        <dbReference type="EC" id="2.7.7.19"/>
    </reaction>
</comment>
<evidence type="ECO:0000256" key="9">
    <source>
        <dbReference type="SAM" id="MobiDB-lite"/>
    </source>
</evidence>
<feature type="active site" evidence="7">
    <location>
        <position position="74"/>
    </location>
</feature>
<evidence type="ECO:0000313" key="13">
    <source>
        <dbReference type="EMBL" id="PLC48723.1"/>
    </source>
</evidence>
<dbReference type="Proteomes" id="UP000234190">
    <property type="component" value="Unassembled WGS sequence"/>
</dbReference>
<dbReference type="CDD" id="cd05398">
    <property type="entry name" value="NT_ClassII-CCAase"/>
    <property type="match status" value="1"/>
</dbReference>
<dbReference type="GO" id="GO:0043633">
    <property type="term" value="P:polyadenylation-dependent RNA catabolic process"/>
    <property type="evidence" value="ECO:0007669"/>
    <property type="project" value="InterPro"/>
</dbReference>
<name>A0A2N4U129_9BURK</name>
<evidence type="ECO:0000256" key="1">
    <source>
        <dbReference type="ARBA" id="ARBA00022664"/>
    </source>
</evidence>
<comment type="caution">
    <text evidence="13">The sequence shown here is derived from an EMBL/GenBank/DDBJ whole genome shotgun (WGS) entry which is preliminary data.</text>
</comment>
<keyword evidence="2 7" id="KW-0808">Transferase</keyword>
<dbReference type="GO" id="GO:1990817">
    <property type="term" value="F:poly(A) RNA polymerase activity"/>
    <property type="evidence" value="ECO:0007669"/>
    <property type="project" value="UniProtKB-UniRule"/>
</dbReference>
<reference evidence="13 14" key="1">
    <citation type="submission" date="2017-10" db="EMBL/GenBank/DDBJ databases">
        <title>Two draft genome sequences of Pusillimonas sp. strains isolated from a nitrate- and radionuclide-contaminated groundwater in Russia.</title>
        <authorList>
            <person name="Grouzdev D.S."/>
            <person name="Tourova T.P."/>
            <person name="Goeva M.A."/>
            <person name="Babich T.L."/>
            <person name="Sokolova D.S."/>
            <person name="Abdullin R."/>
            <person name="Poltaraus A.B."/>
            <person name="Toshchakov S.V."/>
            <person name="Nazina T.N."/>
        </authorList>
    </citation>
    <scope>NUCLEOTIDE SEQUENCE [LARGE SCALE GENOMIC DNA]</scope>
    <source>
        <strain evidence="13 14">JR1/69-3-13</strain>
    </source>
</reference>
<feature type="active site" evidence="7">
    <location>
        <position position="72"/>
    </location>
</feature>
<feature type="domain" description="Polymerase A arginine-rich C-terminal" evidence="11">
    <location>
        <begin position="320"/>
        <end position="441"/>
    </location>
</feature>
<evidence type="ECO:0000256" key="5">
    <source>
        <dbReference type="ARBA" id="ARBA00022884"/>
    </source>
</evidence>
<accession>A0A2N4U129</accession>
<organism evidence="13 14">
    <name type="scientific">Pollutimonas subterranea</name>
    <dbReference type="NCBI Taxonomy" id="2045210"/>
    <lineage>
        <taxon>Bacteria</taxon>
        <taxon>Pseudomonadati</taxon>
        <taxon>Pseudomonadota</taxon>
        <taxon>Betaproteobacteria</taxon>
        <taxon>Burkholderiales</taxon>
        <taxon>Alcaligenaceae</taxon>
        <taxon>Pollutimonas</taxon>
    </lineage>
</organism>
<dbReference type="Gene3D" id="3.30.460.10">
    <property type="entry name" value="Beta Polymerase, domain 2"/>
    <property type="match status" value="1"/>
</dbReference>
<proteinExistence type="inferred from homology"/>
<sequence>MLKETIKNFVGRLFAAPRRGPERVSREKHGIDRRNVSRHAIKVCEVLQHEGYAAYIVGGAVRDLIVGLEPKDFDVATNATPNQIRSLFRRARIIGKRFQLVHVVFGQEIIETSTFRAPASVEQDTDEHGRILRDNLFGTHEEDAARRDFTLNALYYDPVTEEVIDYHRGLPDLKKRVVRMIGDPETRYREDPVRMLRALRFAAKLSATIDPATREPLVRMAHLIENVPSSRLFDEILKLLTCGHAMDCLRQLQAVGLHQSVLPSMDLTFKEEGGEEFIELALARTDARVRAGKTISPSFLFAALLWKLVNKRWQKICADGEHPAQALMQAADSVVAEQTRKLAIQRRFQADMREIWFMQARFERANAKTIWRLVEQPRFRAAVDFLQLRAEAHEVDSVQAQWWMDLANADDSSRAEMIEEYEAEHRSKPAAARRRRNPRRRPPAQASRP</sequence>
<dbReference type="OrthoDB" id="9805698at2"/>
<dbReference type="AlphaFoldDB" id="A0A2N4U129"/>
<feature type="compositionally biased region" description="Basic residues" evidence="9">
    <location>
        <begin position="431"/>
        <end position="442"/>
    </location>
</feature>
<evidence type="ECO:0000313" key="14">
    <source>
        <dbReference type="Proteomes" id="UP000234190"/>
    </source>
</evidence>
<evidence type="ECO:0000256" key="4">
    <source>
        <dbReference type="ARBA" id="ARBA00022840"/>
    </source>
</evidence>
<evidence type="ECO:0000259" key="10">
    <source>
        <dbReference type="Pfam" id="PF01743"/>
    </source>
</evidence>
<dbReference type="GO" id="GO:0005524">
    <property type="term" value="F:ATP binding"/>
    <property type="evidence" value="ECO:0007669"/>
    <property type="project" value="UniProtKB-UniRule"/>
</dbReference>
<dbReference type="InterPro" id="IPR043519">
    <property type="entry name" value="NT_sf"/>
</dbReference>
<evidence type="ECO:0000256" key="2">
    <source>
        <dbReference type="ARBA" id="ARBA00022679"/>
    </source>
</evidence>
<feature type="domain" description="Poly A polymerase head" evidence="10">
    <location>
        <begin position="54"/>
        <end position="179"/>
    </location>
</feature>
<keyword evidence="1 7" id="KW-0507">mRNA processing</keyword>
<dbReference type="RefSeq" id="WP_102075053.1">
    <property type="nucleotide sequence ID" value="NZ_PDNW01000016.1"/>
</dbReference>
<comment type="similarity">
    <text evidence="7 8">Belongs to the tRNA nucleotidyltransferase/poly(A) polymerase family.</text>
</comment>
<feature type="region of interest" description="Disordered" evidence="9">
    <location>
        <begin position="417"/>
        <end position="449"/>
    </location>
</feature>
<keyword evidence="6 7" id="KW-0804">Transcription</keyword>
<evidence type="ECO:0000259" key="12">
    <source>
        <dbReference type="Pfam" id="PF12627"/>
    </source>
</evidence>
<dbReference type="Gene3D" id="1.10.3090.10">
    <property type="entry name" value="cca-adding enzyme, domain 2"/>
    <property type="match status" value="1"/>
</dbReference>
<feature type="active site" evidence="7">
    <location>
        <position position="148"/>
    </location>
</feature>
<evidence type="ECO:0000259" key="11">
    <source>
        <dbReference type="Pfam" id="PF12626"/>
    </source>
</evidence>
<evidence type="ECO:0000256" key="6">
    <source>
        <dbReference type="ARBA" id="ARBA00023163"/>
    </source>
</evidence>
<dbReference type="GO" id="GO:0006397">
    <property type="term" value="P:mRNA processing"/>
    <property type="evidence" value="ECO:0007669"/>
    <property type="project" value="UniProtKB-KW"/>
</dbReference>
<dbReference type="InterPro" id="IPR052191">
    <property type="entry name" value="tRNA_ntf/polyA_polymerase_I"/>
</dbReference>
<dbReference type="EC" id="2.7.7.19" evidence="7"/>
<evidence type="ECO:0000256" key="8">
    <source>
        <dbReference type="RuleBase" id="RU003953"/>
    </source>
</evidence>
<evidence type="ECO:0000256" key="3">
    <source>
        <dbReference type="ARBA" id="ARBA00022741"/>
    </source>
</evidence>
<keyword evidence="3 7" id="KW-0547">Nucleotide-binding</keyword>
<keyword evidence="5 7" id="KW-0694">RNA-binding</keyword>
<protein>
    <recommendedName>
        <fullName evidence="7">Poly(A) polymerase I</fullName>
        <shortName evidence="7">PAP I</shortName>
        <ecNumber evidence="7">2.7.7.19</ecNumber>
    </recommendedName>
</protein>
<dbReference type="SUPFAM" id="SSF81891">
    <property type="entry name" value="Poly A polymerase C-terminal region-like"/>
    <property type="match status" value="1"/>
</dbReference>
<dbReference type="PANTHER" id="PTHR43051:SF1">
    <property type="entry name" value="POLYNUCLEOTIDE ADENYLYLTRANSFERASE FAMILY PROTEIN"/>
    <property type="match status" value="1"/>
</dbReference>